<proteinExistence type="predicted"/>
<feature type="domain" description="DUF4401" evidence="2">
    <location>
        <begin position="27"/>
        <end position="337"/>
    </location>
</feature>
<keyword evidence="1" id="KW-0472">Membrane</keyword>
<feature type="transmembrane region" description="Helical" evidence="1">
    <location>
        <begin position="185"/>
        <end position="206"/>
    </location>
</feature>
<accession>A0A931NK23</accession>
<protein>
    <submittedName>
        <fullName evidence="3">GDYXXLXY domain-containing protein</fullName>
    </submittedName>
</protein>
<dbReference type="Pfam" id="PF14345">
    <property type="entry name" value="GDYXXLXY"/>
    <property type="match status" value="1"/>
</dbReference>
<feature type="transmembrane region" description="Helical" evidence="1">
    <location>
        <begin position="261"/>
        <end position="286"/>
    </location>
</feature>
<evidence type="ECO:0000313" key="3">
    <source>
        <dbReference type="EMBL" id="MBH9579559.1"/>
    </source>
</evidence>
<feature type="transmembrane region" description="Helical" evidence="1">
    <location>
        <begin position="351"/>
        <end position="372"/>
    </location>
</feature>
<keyword evidence="4" id="KW-1185">Reference proteome</keyword>
<name>A0A931NK23_9BURK</name>
<feature type="transmembrane region" description="Helical" evidence="1">
    <location>
        <begin position="113"/>
        <end position="130"/>
    </location>
</feature>
<dbReference type="InterPro" id="IPR025833">
    <property type="entry name" value="GDYXXLXY"/>
</dbReference>
<feature type="transmembrane region" description="Helical" evidence="1">
    <location>
        <begin position="161"/>
        <end position="178"/>
    </location>
</feature>
<evidence type="ECO:0000313" key="4">
    <source>
        <dbReference type="Proteomes" id="UP000613266"/>
    </source>
</evidence>
<dbReference type="RefSeq" id="WP_198113506.1">
    <property type="nucleotide sequence ID" value="NZ_JAEDAK010000025.1"/>
</dbReference>
<dbReference type="Proteomes" id="UP000613266">
    <property type="component" value="Unassembled WGS sequence"/>
</dbReference>
<feature type="transmembrane region" description="Helical" evidence="1">
    <location>
        <begin position="226"/>
        <end position="249"/>
    </location>
</feature>
<feature type="transmembrane region" description="Helical" evidence="1">
    <location>
        <begin position="90"/>
        <end position="107"/>
    </location>
</feature>
<comment type="caution">
    <text evidence="3">The sequence shown here is derived from an EMBL/GenBank/DDBJ whole genome shotgun (WGS) entry which is preliminary data.</text>
</comment>
<dbReference type="InterPro" id="IPR025513">
    <property type="entry name" value="DUF4401"/>
</dbReference>
<gene>
    <name evidence="3" type="ORF">I7X39_21890</name>
</gene>
<feature type="transmembrane region" description="Helical" evidence="1">
    <location>
        <begin position="30"/>
        <end position="55"/>
    </location>
</feature>
<feature type="transmembrane region" description="Helical" evidence="1">
    <location>
        <begin position="137"/>
        <end position="155"/>
    </location>
</feature>
<organism evidence="3 4">
    <name type="scientific">Inhella proteolytica</name>
    <dbReference type="NCBI Taxonomy" id="2795029"/>
    <lineage>
        <taxon>Bacteria</taxon>
        <taxon>Pseudomonadati</taxon>
        <taxon>Pseudomonadota</taxon>
        <taxon>Betaproteobacteria</taxon>
        <taxon>Burkholderiales</taxon>
        <taxon>Sphaerotilaceae</taxon>
        <taxon>Inhella</taxon>
    </lineage>
</organism>
<evidence type="ECO:0000259" key="2">
    <source>
        <dbReference type="Pfam" id="PF14351"/>
    </source>
</evidence>
<keyword evidence="1" id="KW-1133">Transmembrane helix</keyword>
<dbReference type="Pfam" id="PF14351">
    <property type="entry name" value="DUF4401"/>
    <property type="match status" value="1"/>
</dbReference>
<sequence length="511" mass="53966">MKGPELLRAAEAQGLIEPGQAWPAGRPWPVLLMTALGAWLAAIPLLGAAGALFGAVFERSVGLYGVGAAALALAVWLLKDRGQPLFVEQLGLPTLLAGLLCIGVRLTKDLPDRGAAFVMALLCLALAWGFGRAWLRMLLGAAAGGLLLAVLQWDGFGRSSVWPSALLLLGGVAALWWLRWPQGRAAAWSDALGCGLFCALVVALALDAGMSWMLAGLGPVAWNWAWMWREGAALAVLPVALGAASLLAWRWPALRSPRWAACALLLALASLPLPGLAVLALAAALAALQQRARLAVAAGLGMLWVLGSFYYRMDWTLQGKAIGLIALAGLLAAVARWPGRASTAPVAPAAHSLPIGLALAALAGLLLVNIGIVQKERLIASGEPLFVELAPVDPRSLMQGDFMRLNYSLLAQAGEPAPRPGAERPLLVLRRDARGVGRFVRVFGAGPALAADERLLELSPKDGRWTVVSDAWFFKEGEGQRWQGARYAELRLQPDGRALLVGLRGAELQPL</sequence>
<dbReference type="AlphaFoldDB" id="A0A931NK23"/>
<keyword evidence="1" id="KW-0812">Transmembrane</keyword>
<feature type="transmembrane region" description="Helical" evidence="1">
    <location>
        <begin position="292"/>
        <end position="310"/>
    </location>
</feature>
<dbReference type="EMBL" id="JAEDAK010000025">
    <property type="protein sequence ID" value="MBH9579559.1"/>
    <property type="molecule type" value="Genomic_DNA"/>
</dbReference>
<feature type="transmembrane region" description="Helical" evidence="1">
    <location>
        <begin position="61"/>
        <end position="78"/>
    </location>
</feature>
<feature type="transmembrane region" description="Helical" evidence="1">
    <location>
        <begin position="322"/>
        <end position="339"/>
    </location>
</feature>
<reference evidence="3" key="1">
    <citation type="submission" date="2020-12" db="EMBL/GenBank/DDBJ databases">
        <title>The genome sequence of Inhella sp. 1Y17.</title>
        <authorList>
            <person name="Liu Y."/>
        </authorList>
    </citation>
    <scope>NUCLEOTIDE SEQUENCE</scope>
    <source>
        <strain evidence="3">1Y17</strain>
    </source>
</reference>
<evidence type="ECO:0000256" key="1">
    <source>
        <dbReference type="SAM" id="Phobius"/>
    </source>
</evidence>